<dbReference type="AlphaFoldDB" id="A0A5B8FHA4"/>
<protein>
    <recommendedName>
        <fullName evidence="4">PAS domain-containing protein</fullName>
    </recommendedName>
</protein>
<dbReference type="SUPFAM" id="SSF55874">
    <property type="entry name" value="ATPase domain of HSP90 chaperone/DNA topoisomerase II/histidine kinase"/>
    <property type="match status" value="1"/>
</dbReference>
<dbReference type="SUPFAM" id="SSF55785">
    <property type="entry name" value="PYP-like sensor domain (PAS domain)"/>
    <property type="match status" value="2"/>
</dbReference>
<dbReference type="EMBL" id="CP040818">
    <property type="protein sequence ID" value="QDL91778.1"/>
    <property type="molecule type" value="Genomic_DNA"/>
</dbReference>
<name>A0A5B8FHA4_9RHOB</name>
<reference evidence="2 3" key="1">
    <citation type="submission" date="2019-06" db="EMBL/GenBank/DDBJ databases">
        <title>Genome sequence of Rhodobacteraceae bacterium D4M1.</title>
        <authorList>
            <person name="Cao J."/>
        </authorList>
    </citation>
    <scope>NUCLEOTIDE SEQUENCE [LARGE SCALE GENOMIC DNA]</scope>
    <source>
        <strain evidence="2 3">D4M1</strain>
    </source>
</reference>
<dbReference type="InterPro" id="IPR036890">
    <property type="entry name" value="HATPase_C_sf"/>
</dbReference>
<dbReference type="OrthoDB" id="9797304at2"/>
<evidence type="ECO:0000313" key="2">
    <source>
        <dbReference type="EMBL" id="QDL91778.1"/>
    </source>
</evidence>
<dbReference type="Proteomes" id="UP000305888">
    <property type="component" value="Chromosome"/>
</dbReference>
<evidence type="ECO:0000313" key="3">
    <source>
        <dbReference type="Proteomes" id="UP000305888"/>
    </source>
</evidence>
<proteinExistence type="predicted"/>
<feature type="region of interest" description="Disordered" evidence="1">
    <location>
        <begin position="759"/>
        <end position="815"/>
    </location>
</feature>
<keyword evidence="3" id="KW-1185">Reference proteome</keyword>
<dbReference type="Pfam" id="PF12860">
    <property type="entry name" value="PAS_7"/>
    <property type="match status" value="1"/>
</dbReference>
<evidence type="ECO:0008006" key="4">
    <source>
        <dbReference type="Google" id="ProtNLM"/>
    </source>
</evidence>
<dbReference type="KEGG" id="ppru:FDP22_08300"/>
<organism evidence="2 3">
    <name type="scientific">Paroceanicella profunda</name>
    <dbReference type="NCBI Taxonomy" id="2579971"/>
    <lineage>
        <taxon>Bacteria</taxon>
        <taxon>Pseudomonadati</taxon>
        <taxon>Pseudomonadota</taxon>
        <taxon>Alphaproteobacteria</taxon>
        <taxon>Rhodobacterales</taxon>
        <taxon>Paracoccaceae</taxon>
        <taxon>Paroceanicella</taxon>
    </lineage>
</organism>
<accession>A0A5B8FHA4</accession>
<evidence type="ECO:0000256" key="1">
    <source>
        <dbReference type="SAM" id="MobiDB-lite"/>
    </source>
</evidence>
<sequence>MGGVMGIPAAIYLPGAALARWVDALPVEVTAFCAALLGAALGALLLLGQQHFGVTRVRKAISAADGCIFLFRGMALHATTEAGRRMIDSLPESREGQRIRLVTWLSRQSSELGEDLAALFTHQRPFSRDIVTRDGQDLEVTGETRGALVSVVLRDISAARRAQRIAEDRAARLEEECAYLRVMVSEAPALIWRRRGEKVLWANAAYCQEMVSRRGGQPSEIAWLFPDPCPPANAVQGSDFGPLQRRMPLRDAGGEPKWYDVTELPGPADDVIGFALGADGIMRAEAALKRFVETLTETFAHLPIGLAIFDKNRRLGLFNPAISEILKLDPTWLAARPGLRDFLERLRENRQMPDQQDFLAWRRKLTVLERDAEAASYEEDWALPSGQTLRVIGRPHPQGAIAFLFEDISSAVTLERRYRSEIETFRAVLHKLPEATLLFRPDGTLAFANLAFRTIWPELGAAEPGTHVSRLIALWSAQCRGAEAEASHPGSAGETVWRDLKDFITRHEARSAWSARLRPLDGRVLVLRVAPTPDGSTLVSFGDETDRERLQASLRARMSSLEQEADLARAGRIENRDRAEDSLRQLEEMADLAGRHRDSALRAGIADAVATLRIFLAPPDTSDSENSDLPGLLRSLQRPSREAAASRQIGVSIALPEGETPHLPLRSRDLRRLCFHLVADAIAASINHGQITLETKVSPDWLTIIVVTCRPARAVSLGEASPLVRRIAGEQGARIEAGPDGSGGRRLVCSVPLRTVEGGGGEAHVADLPGAPVSPLRGASVPALPDSPRDLAPVLVDAPRPDSQPAPPDRRRTAR</sequence>
<dbReference type="InterPro" id="IPR035965">
    <property type="entry name" value="PAS-like_dom_sf"/>
</dbReference>
<gene>
    <name evidence="2" type="ORF">FDP22_08300</name>
</gene>